<keyword evidence="4 9" id="KW-0949">S-adenosyl-L-methionine</keyword>
<gene>
    <name evidence="11" type="primary">hemW</name>
    <name evidence="11" type="ORF">H9754_04785</name>
</gene>
<comment type="similarity">
    <text evidence="1">Belongs to the anaerobic coproporphyrinogen-III oxidase family. HemW subfamily.</text>
</comment>
<dbReference type="SUPFAM" id="SSF102114">
    <property type="entry name" value="Radical SAM enzymes"/>
    <property type="match status" value="1"/>
</dbReference>
<keyword evidence="6 9" id="KW-0408">Iron</keyword>
<keyword evidence="5 9" id="KW-0479">Metal-binding</keyword>
<dbReference type="InterPro" id="IPR007197">
    <property type="entry name" value="rSAM"/>
</dbReference>
<protein>
    <recommendedName>
        <fullName evidence="2 9">Heme chaperone HemW</fullName>
    </recommendedName>
</protein>
<keyword evidence="7 9" id="KW-0411">Iron-sulfur</keyword>
<dbReference type="Pfam" id="PF04055">
    <property type="entry name" value="Radical_SAM"/>
    <property type="match status" value="1"/>
</dbReference>
<dbReference type="CDD" id="cd01335">
    <property type="entry name" value="Radical_SAM"/>
    <property type="match status" value="1"/>
</dbReference>
<organism evidence="11 12">
    <name type="scientific">Candidatus Anaerostipes avistercoris</name>
    <dbReference type="NCBI Taxonomy" id="2838462"/>
    <lineage>
        <taxon>Bacteria</taxon>
        <taxon>Bacillati</taxon>
        <taxon>Bacillota</taxon>
        <taxon>Clostridia</taxon>
        <taxon>Lachnospirales</taxon>
        <taxon>Lachnospiraceae</taxon>
        <taxon>Anaerostipes</taxon>
    </lineage>
</organism>
<dbReference type="Pfam" id="PF06969">
    <property type="entry name" value="HemN_C"/>
    <property type="match status" value="1"/>
</dbReference>
<evidence type="ECO:0000313" key="11">
    <source>
        <dbReference type="EMBL" id="HJC49886.1"/>
    </source>
</evidence>
<dbReference type="NCBIfam" id="TIGR00539">
    <property type="entry name" value="hemN_rel"/>
    <property type="match status" value="1"/>
</dbReference>
<dbReference type="SMART" id="SM00729">
    <property type="entry name" value="Elp3"/>
    <property type="match status" value="1"/>
</dbReference>
<dbReference type="InterPro" id="IPR006638">
    <property type="entry name" value="Elp3/MiaA/NifB-like_rSAM"/>
</dbReference>
<reference evidence="11" key="1">
    <citation type="journal article" date="2021" name="PeerJ">
        <title>Extensive microbial diversity within the chicken gut microbiome revealed by metagenomics and culture.</title>
        <authorList>
            <person name="Gilroy R."/>
            <person name="Ravi A."/>
            <person name="Getino M."/>
            <person name="Pursley I."/>
            <person name="Horton D.L."/>
            <person name="Alikhan N.F."/>
            <person name="Baker D."/>
            <person name="Gharbi K."/>
            <person name="Hall N."/>
            <person name="Watson M."/>
            <person name="Adriaenssens E.M."/>
            <person name="Foster-Nyarko E."/>
            <person name="Jarju S."/>
            <person name="Secka A."/>
            <person name="Antonio M."/>
            <person name="Oren A."/>
            <person name="Chaudhuri R.R."/>
            <person name="La Ragione R."/>
            <person name="Hildebrand F."/>
            <person name="Pallen M.J."/>
        </authorList>
    </citation>
    <scope>NUCLEOTIDE SEQUENCE</scope>
    <source>
        <strain evidence="11">ChiSjej3B21-8574</strain>
    </source>
</reference>
<dbReference type="InterPro" id="IPR010723">
    <property type="entry name" value="HemN_C"/>
</dbReference>
<evidence type="ECO:0000256" key="1">
    <source>
        <dbReference type="ARBA" id="ARBA00006100"/>
    </source>
</evidence>
<evidence type="ECO:0000256" key="5">
    <source>
        <dbReference type="ARBA" id="ARBA00022723"/>
    </source>
</evidence>
<dbReference type="GO" id="GO:0004109">
    <property type="term" value="F:coproporphyrinogen oxidase activity"/>
    <property type="evidence" value="ECO:0007669"/>
    <property type="project" value="InterPro"/>
</dbReference>
<evidence type="ECO:0000256" key="9">
    <source>
        <dbReference type="RuleBase" id="RU364116"/>
    </source>
</evidence>
<keyword evidence="9" id="KW-0963">Cytoplasm</keyword>
<dbReference type="GO" id="GO:0005737">
    <property type="term" value="C:cytoplasm"/>
    <property type="evidence" value="ECO:0007669"/>
    <property type="project" value="UniProtKB-SubCell"/>
</dbReference>
<feature type="domain" description="Radical SAM core" evidence="10">
    <location>
        <begin position="1"/>
        <end position="235"/>
    </location>
</feature>
<evidence type="ECO:0000256" key="8">
    <source>
        <dbReference type="ARBA" id="ARBA00023186"/>
    </source>
</evidence>
<evidence type="ECO:0000259" key="10">
    <source>
        <dbReference type="PROSITE" id="PS51918"/>
    </source>
</evidence>
<dbReference type="Proteomes" id="UP000823904">
    <property type="component" value="Unassembled WGS sequence"/>
</dbReference>
<reference evidence="11" key="2">
    <citation type="submission" date="2021-04" db="EMBL/GenBank/DDBJ databases">
        <authorList>
            <person name="Gilroy R."/>
        </authorList>
    </citation>
    <scope>NUCLEOTIDE SEQUENCE</scope>
    <source>
        <strain evidence="11">ChiSjej3B21-8574</strain>
    </source>
</reference>
<evidence type="ECO:0000256" key="4">
    <source>
        <dbReference type="ARBA" id="ARBA00022691"/>
    </source>
</evidence>
<dbReference type="InterPro" id="IPR058240">
    <property type="entry name" value="rSAM_sf"/>
</dbReference>
<dbReference type="GO" id="GO:0051539">
    <property type="term" value="F:4 iron, 4 sulfur cluster binding"/>
    <property type="evidence" value="ECO:0007669"/>
    <property type="project" value="UniProtKB-UniRule"/>
</dbReference>
<comment type="function">
    <text evidence="9">Probably acts as a heme chaperone, transferring heme to an unknown acceptor. Binds one molecule of heme per monomer, possibly covalently. Binds 1 [4Fe-4S] cluster. The cluster is coordinated with 3 cysteines and an exchangeable S-adenosyl-L-methionine.</text>
</comment>
<dbReference type="AlphaFoldDB" id="A0A9D2PGY9"/>
<dbReference type="Gene3D" id="3.20.20.70">
    <property type="entry name" value="Aldolase class I"/>
    <property type="match status" value="1"/>
</dbReference>
<sequence>MKTRKMELYIHIPFCVKKCNYCDFCSFPASAEQKEAYMRQLEAEIKAWGAERNHQEISTVFIGGGTPSSLETEQIRRLMETVKSAFSVLPEAEITMEANPGTVDPDKLKGCLEAGISRISFGLQSMQEEELKDLGRIHSREDFLAGFETAREAGFENISVDLMSGIPKQTLSSYEDTLRKTAELEPEHISAYSLIIEEGTPFARDKELIQRLPSEDEDVRMYEMTEEILEEYGYHKYEISNYSRPGYECRHNLGYWSQIPYLGVGLNASSYLDGKRFQQTASMKEYMALKDYILSYRETRPLSQEEKMEEFMFLGLRKTAGVKGEDFVRQFGRTMDSVYGEVIDTSVKGGWIERDRDSIALTKKGILFSNHVLSEFLLSE</sequence>
<dbReference type="SFLD" id="SFLDS00029">
    <property type="entry name" value="Radical_SAM"/>
    <property type="match status" value="1"/>
</dbReference>
<dbReference type="InterPro" id="IPR004559">
    <property type="entry name" value="HemW-like"/>
</dbReference>
<comment type="subcellular location">
    <subcellularLocation>
        <location evidence="9">Cytoplasm</location>
    </subcellularLocation>
</comment>
<dbReference type="InterPro" id="IPR034505">
    <property type="entry name" value="Coproporphyrinogen-III_oxidase"/>
</dbReference>
<keyword evidence="3 9" id="KW-0349">Heme</keyword>
<keyword evidence="9" id="KW-0004">4Fe-4S</keyword>
<dbReference type="SFLD" id="SFLDF00562">
    <property type="entry name" value="HemN-like__clustered_with_heat"/>
    <property type="match status" value="1"/>
</dbReference>
<dbReference type="SFLD" id="SFLDF00288">
    <property type="entry name" value="HemN-like__clustered_with_nucl"/>
    <property type="match status" value="1"/>
</dbReference>
<dbReference type="PROSITE" id="PS51918">
    <property type="entry name" value="RADICAL_SAM"/>
    <property type="match status" value="1"/>
</dbReference>
<evidence type="ECO:0000256" key="6">
    <source>
        <dbReference type="ARBA" id="ARBA00023004"/>
    </source>
</evidence>
<name>A0A9D2PGY9_9FIRM</name>
<proteinExistence type="inferred from homology"/>
<dbReference type="SFLD" id="SFLDG01082">
    <property type="entry name" value="B12-binding_domain_containing"/>
    <property type="match status" value="1"/>
</dbReference>
<keyword evidence="8 9" id="KW-0143">Chaperone</keyword>
<dbReference type="PANTHER" id="PTHR13932">
    <property type="entry name" value="COPROPORPHYRINIGEN III OXIDASE"/>
    <property type="match status" value="1"/>
</dbReference>
<evidence type="ECO:0000256" key="7">
    <source>
        <dbReference type="ARBA" id="ARBA00023014"/>
    </source>
</evidence>
<evidence type="ECO:0000256" key="3">
    <source>
        <dbReference type="ARBA" id="ARBA00022617"/>
    </source>
</evidence>
<accession>A0A9D2PGY9</accession>
<evidence type="ECO:0000313" key="12">
    <source>
        <dbReference type="Proteomes" id="UP000823904"/>
    </source>
</evidence>
<dbReference type="EMBL" id="DWWD01000021">
    <property type="protein sequence ID" value="HJC49886.1"/>
    <property type="molecule type" value="Genomic_DNA"/>
</dbReference>
<dbReference type="SFLD" id="SFLDG01065">
    <property type="entry name" value="anaerobic_coproporphyrinogen-I"/>
    <property type="match status" value="1"/>
</dbReference>
<comment type="caution">
    <text evidence="11">The sequence shown here is derived from an EMBL/GenBank/DDBJ whole genome shotgun (WGS) entry which is preliminary data.</text>
</comment>
<evidence type="ECO:0000256" key="2">
    <source>
        <dbReference type="ARBA" id="ARBA00017228"/>
    </source>
</evidence>
<dbReference type="GO" id="GO:0006779">
    <property type="term" value="P:porphyrin-containing compound biosynthetic process"/>
    <property type="evidence" value="ECO:0007669"/>
    <property type="project" value="InterPro"/>
</dbReference>
<dbReference type="InterPro" id="IPR013785">
    <property type="entry name" value="Aldolase_TIM"/>
</dbReference>
<dbReference type="GO" id="GO:0046872">
    <property type="term" value="F:metal ion binding"/>
    <property type="evidence" value="ECO:0007669"/>
    <property type="project" value="UniProtKB-UniRule"/>
</dbReference>
<dbReference type="PANTHER" id="PTHR13932:SF5">
    <property type="entry name" value="RADICAL S-ADENOSYL METHIONINE DOMAIN-CONTAINING PROTEIN 1, MITOCHONDRIAL"/>
    <property type="match status" value="1"/>
</dbReference>